<evidence type="ECO:0000313" key="1">
    <source>
        <dbReference type="EMBL" id="MQY08229.1"/>
    </source>
</evidence>
<dbReference type="InterPro" id="IPR036736">
    <property type="entry name" value="ACP-like_sf"/>
</dbReference>
<evidence type="ECO:0000313" key="2">
    <source>
        <dbReference type="Proteomes" id="UP000487268"/>
    </source>
</evidence>
<organism evidence="1 2">
    <name type="scientific">Actinomadura macrotermitis</name>
    <dbReference type="NCBI Taxonomy" id="2585200"/>
    <lineage>
        <taxon>Bacteria</taxon>
        <taxon>Bacillati</taxon>
        <taxon>Actinomycetota</taxon>
        <taxon>Actinomycetes</taxon>
        <taxon>Streptosporangiales</taxon>
        <taxon>Thermomonosporaceae</taxon>
        <taxon>Actinomadura</taxon>
    </lineage>
</organism>
<dbReference type="SUPFAM" id="SSF47336">
    <property type="entry name" value="ACP-like"/>
    <property type="match status" value="1"/>
</dbReference>
<comment type="caution">
    <text evidence="1">The sequence shown here is derived from an EMBL/GenBank/DDBJ whole genome shotgun (WGS) entry which is preliminary data.</text>
</comment>
<sequence>MTHSDTGADDIFGEVVRMLVEVIGADFLLEAEVGPGTTFHEDLAMESIEFIALAERLQRRYGDRVDLPAYIAGLDLDQIMGMTVGGLVGHIGARLQATAV</sequence>
<dbReference type="OrthoDB" id="3785691at2"/>
<proteinExistence type="predicted"/>
<protein>
    <recommendedName>
        <fullName evidence="3">Acyl carrier protein</fullName>
    </recommendedName>
</protein>
<accession>A0A7K0C458</accession>
<dbReference type="RefSeq" id="WP_153538903.1">
    <property type="nucleotide sequence ID" value="NZ_WEGH01000004.1"/>
</dbReference>
<keyword evidence="2" id="KW-1185">Reference proteome</keyword>
<gene>
    <name evidence="1" type="ORF">ACRB68_63350</name>
</gene>
<dbReference type="Proteomes" id="UP000487268">
    <property type="component" value="Unassembled WGS sequence"/>
</dbReference>
<reference evidence="1 2" key="1">
    <citation type="submission" date="2019-10" db="EMBL/GenBank/DDBJ databases">
        <title>Actinomadura rubteroloni sp. nov. and Actinomadura macrotermitis sp. nov., isolated from the gut of fungus growing-termite Macrotermes natalensis.</title>
        <authorList>
            <person name="Benndorf R."/>
            <person name="Martin K."/>
            <person name="Kuefner M."/>
            <person name="De Beer W."/>
            <person name="Kaster A.-K."/>
            <person name="Vollmers J."/>
            <person name="Poulsen M."/>
            <person name="Beemelmanns C."/>
        </authorList>
    </citation>
    <scope>NUCLEOTIDE SEQUENCE [LARGE SCALE GENOMIC DNA]</scope>
    <source>
        <strain evidence="1 2">RB68</strain>
    </source>
</reference>
<dbReference type="EMBL" id="WEGH01000004">
    <property type="protein sequence ID" value="MQY08229.1"/>
    <property type="molecule type" value="Genomic_DNA"/>
</dbReference>
<dbReference type="Gene3D" id="1.10.1200.10">
    <property type="entry name" value="ACP-like"/>
    <property type="match status" value="1"/>
</dbReference>
<name>A0A7K0C458_9ACTN</name>
<dbReference type="AlphaFoldDB" id="A0A7K0C458"/>
<evidence type="ECO:0008006" key="3">
    <source>
        <dbReference type="Google" id="ProtNLM"/>
    </source>
</evidence>